<dbReference type="EMBL" id="BSDZ01000024">
    <property type="protein sequence ID" value="GLI65499.1"/>
    <property type="molecule type" value="Genomic_DNA"/>
</dbReference>
<feature type="region of interest" description="Disordered" evidence="1">
    <location>
        <begin position="279"/>
        <end position="304"/>
    </location>
</feature>
<dbReference type="InterPro" id="IPR016024">
    <property type="entry name" value="ARM-type_fold"/>
</dbReference>
<evidence type="ECO:0000259" key="3">
    <source>
        <dbReference type="Pfam" id="PF08609"/>
    </source>
</evidence>
<reference evidence="4 5" key="1">
    <citation type="journal article" date="2023" name="IScience">
        <title>Expanded male sex-determining region conserved during the evolution of homothallism in the green alga Volvox.</title>
        <authorList>
            <person name="Yamamoto K."/>
            <person name="Matsuzaki R."/>
            <person name="Mahakham W."/>
            <person name="Heman W."/>
            <person name="Sekimoto H."/>
            <person name="Kawachi M."/>
            <person name="Minakuchi Y."/>
            <person name="Toyoda A."/>
            <person name="Nozaki H."/>
        </authorList>
    </citation>
    <scope>NUCLEOTIDE SEQUENCE [LARGE SCALE GENOMIC DNA]</scope>
    <source>
        <strain evidence="4 5">NIES-4468</strain>
    </source>
</reference>
<comment type="caution">
    <text evidence="4">The sequence shown here is derived from an EMBL/GenBank/DDBJ whole genome shotgun (WGS) entry which is preliminary data.</text>
</comment>
<dbReference type="InterPro" id="IPR011989">
    <property type="entry name" value="ARM-like"/>
</dbReference>
<dbReference type="Gene3D" id="1.25.10.10">
    <property type="entry name" value="Leucine-rich Repeat Variant"/>
    <property type="match status" value="1"/>
</dbReference>
<feature type="region of interest" description="Disordered" evidence="1">
    <location>
        <begin position="441"/>
        <end position="486"/>
    </location>
</feature>
<evidence type="ECO:0000256" key="1">
    <source>
        <dbReference type="SAM" id="MobiDB-lite"/>
    </source>
</evidence>
<feature type="compositionally biased region" description="Polar residues" evidence="1">
    <location>
        <begin position="447"/>
        <end position="456"/>
    </location>
</feature>
<organism evidence="4 5">
    <name type="scientific">Volvox africanus</name>
    <dbReference type="NCBI Taxonomy" id="51714"/>
    <lineage>
        <taxon>Eukaryota</taxon>
        <taxon>Viridiplantae</taxon>
        <taxon>Chlorophyta</taxon>
        <taxon>core chlorophytes</taxon>
        <taxon>Chlorophyceae</taxon>
        <taxon>CS clade</taxon>
        <taxon>Chlamydomonadales</taxon>
        <taxon>Volvocaceae</taxon>
        <taxon>Volvox</taxon>
    </lineage>
</organism>
<name>A0ABQ5S760_9CHLO</name>
<accession>A0ABQ5S760</accession>
<evidence type="ECO:0000313" key="5">
    <source>
        <dbReference type="Proteomes" id="UP001165090"/>
    </source>
</evidence>
<keyword evidence="5" id="KW-1185">Reference proteome</keyword>
<feature type="domain" description="Nucleotide exchange factor Fes1" evidence="3">
    <location>
        <begin position="53"/>
        <end position="146"/>
    </location>
</feature>
<gene>
    <name evidence="4" type="ORF">VaNZ11_009047</name>
</gene>
<dbReference type="InterPro" id="IPR013918">
    <property type="entry name" value="Nucleotide_exch_fac_Fes1"/>
</dbReference>
<feature type="signal peptide" evidence="2">
    <location>
        <begin position="1"/>
        <end position="24"/>
    </location>
</feature>
<dbReference type="PANTHER" id="PTHR19316">
    <property type="entry name" value="PROTEIN FOLDING REGULATOR"/>
    <property type="match status" value="1"/>
</dbReference>
<dbReference type="Pfam" id="PF08609">
    <property type="entry name" value="Fes1"/>
    <property type="match status" value="1"/>
</dbReference>
<evidence type="ECO:0000313" key="4">
    <source>
        <dbReference type="EMBL" id="GLI65499.1"/>
    </source>
</evidence>
<feature type="compositionally biased region" description="Low complexity" evidence="1">
    <location>
        <begin position="279"/>
        <end position="294"/>
    </location>
</feature>
<keyword evidence="2" id="KW-0732">Signal</keyword>
<evidence type="ECO:0000256" key="2">
    <source>
        <dbReference type="SAM" id="SignalP"/>
    </source>
</evidence>
<proteinExistence type="predicted"/>
<dbReference type="PANTHER" id="PTHR19316:SF32">
    <property type="entry name" value="ARM REPEAT SUPERFAMILY PROTEIN"/>
    <property type="match status" value="1"/>
</dbReference>
<dbReference type="Proteomes" id="UP001165090">
    <property type="component" value="Unassembled WGS sequence"/>
</dbReference>
<protein>
    <recommendedName>
        <fullName evidence="3">Nucleotide exchange factor Fes1 domain-containing protein</fullName>
    </recommendedName>
</protein>
<dbReference type="PROSITE" id="PS51257">
    <property type="entry name" value="PROKAR_LIPOPROTEIN"/>
    <property type="match status" value="1"/>
</dbReference>
<sequence>MRRRYILLFLGSLIGCLFATVSRADFGQAIVGEAIDLFSSQLGDDGSDDPRSMEDLLHWAISHSDPEKLASQAEEAQRIQIVRDLKEQRRRVKELLDHVRSQPTETDMMKEGIAILQRPGASNTELLAALQALQVLVEPIDNANDLHPLGGITAVVTQLTRGSEVAAAAAYVLGTAASNNPSFQRALLADHPDIVDTLLQMSQSQQEEAAVKGMYALAAMVRNLPEPRKAFASAGGFGALGLLLRGESVAARMKRRALSLFMDLVDTLPAGAEAGTGMAAARTDTASSSSSGSSGSSGSGSGLHIRTLHHLDGEGWAEAGTAAGGVSADAVAGTIVNGGDVLTAAAIGAGLPQAVVALLLEQDPDMQEKALLVMQRLAGSATARRALRESGAEEAILELREQLRAEAPEPGGEPDPYHEFLEGLVRQVSILMAQPDALHMEKDEGAQQHQQQSGYETGTAAGGVGGVGADARTSSREARGRGGSGVCVGTLEPPAQQQVLALGGPTVGRQKAEEGPSESLEIGTAAAEGVGIGGSRDAIPGAGQCGRSAEAEQHCQAAADRKQ</sequence>
<feature type="chain" id="PRO_5047282834" description="Nucleotide exchange factor Fes1 domain-containing protein" evidence="2">
    <location>
        <begin position="25"/>
        <end position="563"/>
    </location>
</feature>
<dbReference type="SUPFAM" id="SSF48371">
    <property type="entry name" value="ARM repeat"/>
    <property type="match status" value="1"/>
</dbReference>
<dbReference type="InterPro" id="IPR050693">
    <property type="entry name" value="Hsp70_NEF-Inhibitors"/>
</dbReference>